<evidence type="ECO:0000256" key="5">
    <source>
        <dbReference type="ARBA" id="ARBA00022840"/>
    </source>
</evidence>
<keyword evidence="5" id="KW-0067">ATP-binding</keyword>
<dbReference type="GO" id="GO:0016301">
    <property type="term" value="F:kinase activity"/>
    <property type="evidence" value="ECO:0007669"/>
    <property type="project" value="UniProtKB-KW"/>
</dbReference>
<dbReference type="AlphaFoldDB" id="B4U4P2"/>
<organism evidence="10 11">
    <name type="scientific">Streptococcus equi subsp. zooepidemicus (strain MGCS10565)</name>
    <dbReference type="NCBI Taxonomy" id="552526"/>
    <lineage>
        <taxon>Bacteria</taxon>
        <taxon>Bacillati</taxon>
        <taxon>Bacillota</taxon>
        <taxon>Bacilli</taxon>
        <taxon>Lactobacillales</taxon>
        <taxon>Streptococcaceae</taxon>
        <taxon>Streptococcus</taxon>
    </lineage>
</organism>
<evidence type="ECO:0000256" key="1">
    <source>
        <dbReference type="ARBA" id="ARBA00006219"/>
    </source>
</evidence>
<dbReference type="HOGENOM" id="CLU_073027_1_0_9"/>
<dbReference type="Gene3D" id="3.90.1200.10">
    <property type="match status" value="1"/>
</dbReference>
<evidence type="ECO:0000256" key="4">
    <source>
        <dbReference type="ARBA" id="ARBA00022777"/>
    </source>
</evidence>
<keyword evidence="2" id="KW-0808">Transferase</keyword>
<reference evidence="10 11" key="1">
    <citation type="journal article" date="2008" name="PLoS ONE">
        <title>Genome sequence of a lancefield group C Streptococcus zooepidemicus strain causing epidemic nephritis: new information about an old disease.</title>
        <authorList>
            <person name="Beres S.B."/>
            <person name="Sesso R."/>
            <person name="Pinto S.W.L."/>
            <person name="Hoe N.P."/>
            <person name="Porcella S.F."/>
            <person name="Deleo F.R."/>
            <person name="Musser J.M."/>
        </authorList>
    </citation>
    <scope>NUCLEOTIDE SEQUENCE [LARGE SCALE GENOMIC DNA]</scope>
    <source>
        <strain evidence="10 11">MGCS10565</strain>
    </source>
</reference>
<dbReference type="GO" id="GO:0016773">
    <property type="term" value="F:phosphotransferase activity, alcohol group as acceptor"/>
    <property type="evidence" value="ECO:0007669"/>
    <property type="project" value="InterPro"/>
</dbReference>
<dbReference type="KEGG" id="sez:Sez_1628"/>
<dbReference type="InterPro" id="IPR051678">
    <property type="entry name" value="AGP_Transferase"/>
</dbReference>
<evidence type="ECO:0000256" key="8">
    <source>
        <dbReference type="PIRSR" id="PIRSR000706-2"/>
    </source>
</evidence>
<comment type="similarity">
    <text evidence="1">Belongs to the aminoglycoside phosphotransferase family.</text>
</comment>
<dbReference type="CDD" id="cd05150">
    <property type="entry name" value="APH"/>
    <property type="match status" value="1"/>
</dbReference>
<keyword evidence="8" id="KW-0479">Metal-binding</keyword>
<feature type="domain" description="Aminoglycoside phosphotransferase" evidence="9">
    <location>
        <begin position="11"/>
        <end position="209"/>
    </location>
</feature>
<gene>
    <name evidence="10" type="ordered locus">Sez_1628</name>
</gene>
<protein>
    <submittedName>
        <fullName evidence="10">Probable aminoglycoside 3'-phosphotransferase</fullName>
    </submittedName>
</protein>
<dbReference type="EMBL" id="CP001129">
    <property type="protein sequence ID" value="ACG62959.1"/>
    <property type="molecule type" value="Genomic_DNA"/>
</dbReference>
<evidence type="ECO:0000256" key="7">
    <source>
        <dbReference type="PIRSR" id="PIRSR000706-1"/>
    </source>
</evidence>
<dbReference type="PANTHER" id="PTHR21310">
    <property type="entry name" value="AMINOGLYCOSIDE PHOSPHOTRANSFERASE-RELATED-RELATED"/>
    <property type="match status" value="1"/>
</dbReference>
<keyword evidence="3" id="KW-0547">Nucleotide-binding</keyword>
<proteinExistence type="inferred from homology"/>
<dbReference type="Proteomes" id="UP000001873">
    <property type="component" value="Chromosome"/>
</dbReference>
<evidence type="ECO:0000259" key="9">
    <source>
        <dbReference type="Pfam" id="PF01636"/>
    </source>
</evidence>
<dbReference type="GO" id="GO:0046872">
    <property type="term" value="F:metal ion binding"/>
    <property type="evidence" value="ECO:0007669"/>
    <property type="project" value="UniProtKB-KW"/>
</dbReference>
<dbReference type="GO" id="GO:0046677">
    <property type="term" value="P:response to antibiotic"/>
    <property type="evidence" value="ECO:0007669"/>
    <property type="project" value="UniProtKB-KW"/>
</dbReference>
<keyword evidence="8" id="KW-0460">Magnesium</keyword>
<dbReference type="Pfam" id="PF01636">
    <property type="entry name" value="APH"/>
    <property type="match status" value="1"/>
</dbReference>
<dbReference type="InterPro" id="IPR002575">
    <property type="entry name" value="Aminoglycoside_PTrfase"/>
</dbReference>
<dbReference type="InterPro" id="IPR024165">
    <property type="entry name" value="Kan/Strep_kinase"/>
</dbReference>
<keyword evidence="4" id="KW-0418">Kinase</keyword>
<evidence type="ECO:0000313" key="11">
    <source>
        <dbReference type="Proteomes" id="UP000001873"/>
    </source>
</evidence>
<dbReference type="SUPFAM" id="SSF56112">
    <property type="entry name" value="Protein kinase-like (PK-like)"/>
    <property type="match status" value="1"/>
</dbReference>
<evidence type="ECO:0000313" key="10">
    <source>
        <dbReference type="EMBL" id="ACG62959.1"/>
    </source>
</evidence>
<sequence length="241" mass="27816">MQNSLIYDSSSSAEARVYAIDKGQGYFLKTAAKGRLAKEAALTRYCHNKGLATEVIDYISGDQDWLLTAKVAGEAASHIDYLSDPKRLCRILVDRMLGLHSLSLSDFPVADKTLAYIEAAEAGYHQGRFNQHFLSPQQRFQSQEEAYRQIQELKPLLQHEILIHGDFCLPNMILDRWQFQSMIDWEEAGKSDRHIDLFWLIWSLQFNLKTDRYKDYVLDCYGRRHIDLDILESIAAFEVFA</sequence>
<dbReference type="PANTHER" id="PTHR21310:SF41">
    <property type="entry name" value="3'-PHOSPHOTRANSFERASE, PUTATIVE-RELATED"/>
    <property type="match status" value="1"/>
</dbReference>
<keyword evidence="6" id="KW-0046">Antibiotic resistance</keyword>
<feature type="binding site" evidence="8">
    <location>
        <position position="184"/>
    </location>
    <ligand>
        <name>Mg(2+)</name>
        <dbReference type="ChEBI" id="CHEBI:18420"/>
    </ligand>
</feature>
<evidence type="ECO:0000256" key="6">
    <source>
        <dbReference type="ARBA" id="ARBA00023251"/>
    </source>
</evidence>
<evidence type="ECO:0000256" key="2">
    <source>
        <dbReference type="ARBA" id="ARBA00022679"/>
    </source>
</evidence>
<dbReference type="GO" id="GO:0005524">
    <property type="term" value="F:ATP binding"/>
    <property type="evidence" value="ECO:0007669"/>
    <property type="project" value="UniProtKB-KW"/>
</dbReference>
<evidence type="ECO:0000256" key="3">
    <source>
        <dbReference type="ARBA" id="ARBA00022741"/>
    </source>
</evidence>
<feature type="active site" description="Proton acceptor" evidence="7">
    <location>
        <position position="166"/>
    </location>
</feature>
<accession>B4U4P2</accession>
<dbReference type="InterPro" id="IPR011009">
    <property type="entry name" value="Kinase-like_dom_sf"/>
</dbReference>
<feature type="binding site" evidence="8">
    <location>
        <position position="171"/>
    </location>
    <ligand>
        <name>Mg(2+)</name>
        <dbReference type="ChEBI" id="CHEBI:18420"/>
    </ligand>
</feature>
<dbReference type="PIRSF" id="PIRSF000706">
    <property type="entry name" value="Kanamycin_kin"/>
    <property type="match status" value="1"/>
</dbReference>
<name>B4U4P2_STREM</name>